<accession>A0A6A5SE45</accession>
<evidence type="ECO:0000313" key="4">
    <source>
        <dbReference type="Proteomes" id="UP000800038"/>
    </source>
</evidence>
<organism evidence="3 4">
    <name type="scientific">Clathrospora elynae</name>
    <dbReference type="NCBI Taxonomy" id="706981"/>
    <lineage>
        <taxon>Eukaryota</taxon>
        <taxon>Fungi</taxon>
        <taxon>Dikarya</taxon>
        <taxon>Ascomycota</taxon>
        <taxon>Pezizomycotina</taxon>
        <taxon>Dothideomycetes</taxon>
        <taxon>Pleosporomycetidae</taxon>
        <taxon>Pleosporales</taxon>
        <taxon>Diademaceae</taxon>
        <taxon>Clathrospora</taxon>
    </lineage>
</organism>
<feature type="transmembrane region" description="Helical" evidence="1">
    <location>
        <begin position="70"/>
        <end position="89"/>
    </location>
</feature>
<dbReference type="EMBL" id="ML976124">
    <property type="protein sequence ID" value="KAF1937818.1"/>
    <property type="molecule type" value="Genomic_DNA"/>
</dbReference>
<dbReference type="InterPro" id="IPR056119">
    <property type="entry name" value="DUF7702"/>
</dbReference>
<dbReference type="Pfam" id="PF24800">
    <property type="entry name" value="DUF7702"/>
    <property type="match status" value="1"/>
</dbReference>
<evidence type="ECO:0000256" key="1">
    <source>
        <dbReference type="SAM" id="Phobius"/>
    </source>
</evidence>
<feature type="domain" description="DUF7702" evidence="2">
    <location>
        <begin position="2"/>
        <end position="238"/>
    </location>
</feature>
<evidence type="ECO:0000259" key="2">
    <source>
        <dbReference type="Pfam" id="PF24800"/>
    </source>
</evidence>
<feature type="transmembrane region" description="Helical" evidence="1">
    <location>
        <begin position="110"/>
        <end position="130"/>
    </location>
</feature>
<name>A0A6A5SE45_9PLEO</name>
<gene>
    <name evidence="3" type="ORF">EJ02DRAFT_514947</name>
</gene>
<reference evidence="3" key="1">
    <citation type="journal article" date="2020" name="Stud. Mycol.">
        <title>101 Dothideomycetes genomes: a test case for predicting lifestyles and emergence of pathogens.</title>
        <authorList>
            <person name="Haridas S."/>
            <person name="Albert R."/>
            <person name="Binder M."/>
            <person name="Bloem J."/>
            <person name="Labutti K."/>
            <person name="Salamov A."/>
            <person name="Andreopoulos B."/>
            <person name="Baker S."/>
            <person name="Barry K."/>
            <person name="Bills G."/>
            <person name="Bluhm B."/>
            <person name="Cannon C."/>
            <person name="Castanera R."/>
            <person name="Culley D."/>
            <person name="Daum C."/>
            <person name="Ezra D."/>
            <person name="Gonzalez J."/>
            <person name="Henrissat B."/>
            <person name="Kuo A."/>
            <person name="Liang C."/>
            <person name="Lipzen A."/>
            <person name="Lutzoni F."/>
            <person name="Magnuson J."/>
            <person name="Mondo S."/>
            <person name="Nolan M."/>
            <person name="Ohm R."/>
            <person name="Pangilinan J."/>
            <person name="Park H.-J."/>
            <person name="Ramirez L."/>
            <person name="Alfaro M."/>
            <person name="Sun H."/>
            <person name="Tritt A."/>
            <person name="Yoshinaga Y."/>
            <person name="Zwiers L.-H."/>
            <person name="Turgeon B."/>
            <person name="Goodwin S."/>
            <person name="Spatafora J."/>
            <person name="Crous P."/>
            <person name="Grigoriev I."/>
        </authorList>
    </citation>
    <scope>NUCLEOTIDE SEQUENCE</scope>
    <source>
        <strain evidence="3">CBS 161.51</strain>
    </source>
</reference>
<proteinExistence type="predicted"/>
<keyword evidence="4" id="KW-1185">Reference proteome</keyword>
<dbReference type="Proteomes" id="UP000800038">
    <property type="component" value="Unassembled WGS sequence"/>
</dbReference>
<feature type="transmembrane region" description="Helical" evidence="1">
    <location>
        <begin position="39"/>
        <end position="58"/>
    </location>
</feature>
<feature type="transmembrane region" description="Helical" evidence="1">
    <location>
        <begin position="177"/>
        <end position="199"/>
    </location>
</feature>
<feature type="transmembrane region" description="Helical" evidence="1">
    <location>
        <begin position="6"/>
        <end position="27"/>
    </location>
</feature>
<keyword evidence="1" id="KW-0472">Membrane</keyword>
<dbReference type="AlphaFoldDB" id="A0A6A5SE45"/>
<evidence type="ECO:0000313" key="3">
    <source>
        <dbReference type="EMBL" id="KAF1937818.1"/>
    </source>
</evidence>
<keyword evidence="1" id="KW-1133">Transmembrane helix</keyword>
<protein>
    <recommendedName>
        <fullName evidence="2">DUF7702 domain-containing protein</fullName>
    </recommendedName>
</protein>
<sequence length="239" mass="26223">MLTSRDTVSVIELVFYIPAALLSIFLLTKHGFKSSRVWLYTLILCTARIIGAICQFLSHNNPSQGLIEAILIIDSIGISPLLLATSGLLRRFVEGTKMSIFGRPFHILRILTLVGLILAIAGGTSINLQSNAAIQIPTTSRVAIILYIVAYIGIVFIFSISVKYVSVTPKTERRVPVAIVIALPFILVRLVYSACTVFLHNHTFSVLAGNVAVWVVMSVVQEFIVVGIFIVLGFFVDKF</sequence>
<feature type="transmembrane region" description="Helical" evidence="1">
    <location>
        <begin position="211"/>
        <end position="236"/>
    </location>
</feature>
<keyword evidence="1" id="KW-0812">Transmembrane</keyword>
<dbReference type="PANTHER" id="PTHR42109">
    <property type="entry name" value="UNPLACED GENOMIC SCAFFOLD UM_SCAF_CONTIG_1.265, WHOLE GENOME SHOTGUN SEQUENCE"/>
    <property type="match status" value="1"/>
</dbReference>
<feature type="transmembrane region" description="Helical" evidence="1">
    <location>
        <begin position="142"/>
        <end position="165"/>
    </location>
</feature>
<dbReference type="PANTHER" id="PTHR42109:SF2">
    <property type="entry name" value="INTEGRAL MEMBRANE PROTEIN"/>
    <property type="match status" value="1"/>
</dbReference>
<dbReference type="OrthoDB" id="2560628at2759"/>